<dbReference type="InterPro" id="IPR053137">
    <property type="entry name" value="NLR-like"/>
</dbReference>
<dbReference type="Pfam" id="PF00931">
    <property type="entry name" value="NB-ARC"/>
    <property type="match status" value="1"/>
</dbReference>
<evidence type="ECO:0000259" key="2">
    <source>
        <dbReference type="Pfam" id="PF00931"/>
    </source>
</evidence>
<feature type="domain" description="NB-ARC" evidence="2">
    <location>
        <begin position="67"/>
        <end position="214"/>
    </location>
</feature>
<gene>
    <name evidence="3" type="ORF">JQN84_26670</name>
</gene>
<organism evidence="3 4">
    <name type="scientific">Micromonospora humidisoli</name>
    <dbReference type="NCBI Taxonomy" id="2807622"/>
    <lineage>
        <taxon>Bacteria</taxon>
        <taxon>Bacillati</taxon>
        <taxon>Actinomycetota</taxon>
        <taxon>Actinomycetes</taxon>
        <taxon>Micromonosporales</taxon>
        <taxon>Micromonosporaceae</taxon>
        <taxon>Micromonospora</taxon>
    </lineage>
</organism>
<reference evidence="3 4" key="1">
    <citation type="submission" date="2021-02" db="EMBL/GenBank/DDBJ databases">
        <authorList>
            <person name="Lee D.-H."/>
        </authorList>
    </citation>
    <scope>NUCLEOTIDE SEQUENCE [LARGE SCALE GENOMIC DNA]</scope>
    <source>
        <strain evidence="3 4">MMS20-R2-29</strain>
    </source>
</reference>
<dbReference type="Pfam" id="PF13424">
    <property type="entry name" value="TPR_12"/>
    <property type="match status" value="1"/>
</dbReference>
<comment type="caution">
    <text evidence="3">The sequence shown here is derived from an EMBL/GenBank/DDBJ whole genome shotgun (WGS) entry which is preliminary data.</text>
</comment>
<dbReference type="Gene3D" id="1.25.40.10">
    <property type="entry name" value="Tetratricopeptide repeat domain"/>
    <property type="match status" value="2"/>
</dbReference>
<keyword evidence="4" id="KW-1185">Reference proteome</keyword>
<feature type="compositionally biased region" description="Low complexity" evidence="1">
    <location>
        <begin position="36"/>
        <end position="48"/>
    </location>
</feature>
<evidence type="ECO:0000313" key="4">
    <source>
        <dbReference type="Proteomes" id="UP000809587"/>
    </source>
</evidence>
<dbReference type="EMBL" id="JAFEUO010000008">
    <property type="protein sequence ID" value="MBM7086115.1"/>
    <property type="molecule type" value="Genomic_DNA"/>
</dbReference>
<dbReference type="RefSeq" id="WP_204961311.1">
    <property type="nucleotide sequence ID" value="NZ_JAFEUO010000008.1"/>
</dbReference>
<dbReference type="PANTHER" id="PTHR46082:SF6">
    <property type="entry name" value="AAA+ ATPASE DOMAIN-CONTAINING PROTEIN-RELATED"/>
    <property type="match status" value="1"/>
</dbReference>
<dbReference type="Pfam" id="PF13374">
    <property type="entry name" value="TPR_10"/>
    <property type="match status" value="6"/>
</dbReference>
<dbReference type="SUPFAM" id="SSF48452">
    <property type="entry name" value="TPR-like"/>
    <property type="match status" value="2"/>
</dbReference>
<evidence type="ECO:0000256" key="1">
    <source>
        <dbReference type="SAM" id="MobiDB-lite"/>
    </source>
</evidence>
<evidence type="ECO:0000313" key="3">
    <source>
        <dbReference type="EMBL" id="MBM7086115.1"/>
    </source>
</evidence>
<sequence>MTQRMQTEGHGTSAGVGSGLQINNFINTSGVPAPRPAADQPAATAGRPSSVWNLRPRDPNFAGRGTELAELRTRLSSGGAAGVQAIHGLGGVGKTQLALEYAYRHRADYDVVWWISAEQSGAIGEQFSALGIALGVLDAQVDSVIAQSKVKEFLRSRDRWLLIFDNAEKPDDLRPWLPDGEGHVLVTSRTTAWGQLARTLELDVLPRTEAVELLTLRLTRISATEAAQLAEDLGDLPLALAQSASYLAEFGMSVTEYRQVLREETRAVLDEGQPAGYPHSLAAAATLSITALGAKDPAALAVLHLCAFLAPEPVPTDLVVIIARHADLHLENLAPLAQIIDRPLQRQRAISAVGASGLARVELGTITVHRLVQAIVRDQIESAVAAELRMRIEAALGTVDPGDPRDAATWPQWSMVLPHLLAADPAHTDNPDLRLRARNAIVYLICRGDSRPAQQLADNLYQEWKKRHGPDHVDTLRAATELVWAYRDLGQFDRLRPLIDDTLTRQISILGHDHPDTLRTASDLAVVQSALGNHQRALEINEDVYGRRIRVLGEDHPDTLTSANNLAGSLGRVGEFGRALEVAEDVYGRLVRVLGEDHPDALTSASILAGSLGRVGEFGRALEVAEDVYGRLVRVLGEDHPDTLTCASNLAVSLGDIGEFGRALEVAEDVYGRRVRVLGEDHPGALMSAGNLAISLGRVGEFGRALEVAEDVYGRLVRVLGEDHPDTLKCASNLAVALGGVGEFGRALEVAEDMYRRRVRILGDDHPDTLSGMVNLAQLLGRRGQLISARRFAEAAHRKLRTTLGQQHPYTEHARTTLDQIAVAMGGRRTPRKTRRGR</sequence>
<dbReference type="SUPFAM" id="SSF52540">
    <property type="entry name" value="P-loop containing nucleoside triphosphate hydrolases"/>
    <property type="match status" value="1"/>
</dbReference>
<feature type="region of interest" description="Disordered" evidence="1">
    <location>
        <begin position="26"/>
        <end position="57"/>
    </location>
</feature>
<name>A0ABS2JHX9_9ACTN</name>
<dbReference type="Proteomes" id="UP000809587">
    <property type="component" value="Unassembled WGS sequence"/>
</dbReference>
<dbReference type="NCBIfam" id="NF040586">
    <property type="entry name" value="FxSxx_TPR"/>
    <property type="match status" value="1"/>
</dbReference>
<dbReference type="Gene3D" id="3.40.50.300">
    <property type="entry name" value="P-loop containing nucleotide triphosphate hydrolases"/>
    <property type="match status" value="1"/>
</dbReference>
<dbReference type="PANTHER" id="PTHR46082">
    <property type="entry name" value="ATP/GTP-BINDING PROTEIN-RELATED"/>
    <property type="match status" value="1"/>
</dbReference>
<proteinExistence type="predicted"/>
<dbReference type="InterPro" id="IPR027417">
    <property type="entry name" value="P-loop_NTPase"/>
</dbReference>
<accession>A0ABS2JHX9</accession>
<protein>
    <submittedName>
        <fullName evidence="3">Tetratricopeptide repeat protein</fullName>
    </submittedName>
</protein>
<dbReference type="InterPro" id="IPR011990">
    <property type="entry name" value="TPR-like_helical_dom_sf"/>
</dbReference>
<dbReference type="InterPro" id="IPR002182">
    <property type="entry name" value="NB-ARC"/>
</dbReference>